<organism evidence="4 5">
    <name type="scientific">Sphingomonas cavernae</name>
    <dbReference type="NCBI Taxonomy" id="2320861"/>
    <lineage>
        <taxon>Bacteria</taxon>
        <taxon>Pseudomonadati</taxon>
        <taxon>Pseudomonadota</taxon>
        <taxon>Alphaproteobacteria</taxon>
        <taxon>Sphingomonadales</taxon>
        <taxon>Sphingomonadaceae</taxon>
        <taxon>Sphingomonas</taxon>
    </lineage>
</organism>
<dbReference type="SUPFAM" id="SSF55347">
    <property type="entry name" value="Glyceraldehyde-3-phosphate dehydrogenase-like, C-terminal domain"/>
    <property type="match status" value="1"/>
</dbReference>
<evidence type="ECO:0000256" key="1">
    <source>
        <dbReference type="ARBA" id="ARBA00023002"/>
    </source>
</evidence>
<accession>A0A418WMJ2</accession>
<evidence type="ECO:0000313" key="5">
    <source>
        <dbReference type="Proteomes" id="UP000286100"/>
    </source>
</evidence>
<keyword evidence="5" id="KW-1185">Reference proteome</keyword>
<dbReference type="AlphaFoldDB" id="A0A418WMJ2"/>
<feature type="domain" description="Gfo/Idh/MocA-like oxidoreductase N-terminal" evidence="2">
    <location>
        <begin position="3"/>
        <end position="113"/>
    </location>
</feature>
<evidence type="ECO:0000259" key="3">
    <source>
        <dbReference type="Pfam" id="PF22725"/>
    </source>
</evidence>
<dbReference type="PANTHER" id="PTHR43818:SF11">
    <property type="entry name" value="BCDNA.GH03377"/>
    <property type="match status" value="1"/>
</dbReference>
<dbReference type="OrthoDB" id="9801953at2"/>
<feature type="domain" description="GFO/IDH/MocA-like oxidoreductase" evidence="3">
    <location>
        <begin position="131"/>
        <end position="264"/>
    </location>
</feature>
<dbReference type="Pfam" id="PF01408">
    <property type="entry name" value="GFO_IDH_MocA"/>
    <property type="match status" value="1"/>
</dbReference>
<dbReference type="SUPFAM" id="SSF51735">
    <property type="entry name" value="NAD(P)-binding Rossmann-fold domains"/>
    <property type="match status" value="1"/>
</dbReference>
<gene>
    <name evidence="4" type="ORF">D3876_13990</name>
</gene>
<dbReference type="EMBL" id="QYUM01000003">
    <property type="protein sequence ID" value="RJF91223.1"/>
    <property type="molecule type" value="Genomic_DNA"/>
</dbReference>
<protein>
    <submittedName>
        <fullName evidence="4">Gfo/Idh/MocA family oxidoreductase</fullName>
    </submittedName>
</protein>
<dbReference type="Gene3D" id="3.40.50.720">
    <property type="entry name" value="NAD(P)-binding Rossmann-like Domain"/>
    <property type="match status" value="1"/>
</dbReference>
<dbReference type="PANTHER" id="PTHR43818">
    <property type="entry name" value="BCDNA.GH03377"/>
    <property type="match status" value="1"/>
</dbReference>
<dbReference type="Pfam" id="PF22725">
    <property type="entry name" value="GFO_IDH_MocA_C3"/>
    <property type="match status" value="1"/>
</dbReference>
<dbReference type="GO" id="GO:0016491">
    <property type="term" value="F:oxidoreductase activity"/>
    <property type="evidence" value="ECO:0007669"/>
    <property type="project" value="UniProtKB-KW"/>
</dbReference>
<dbReference type="InterPro" id="IPR055170">
    <property type="entry name" value="GFO_IDH_MocA-like_dom"/>
</dbReference>
<evidence type="ECO:0000313" key="4">
    <source>
        <dbReference type="EMBL" id="RJF91223.1"/>
    </source>
</evidence>
<keyword evidence="1" id="KW-0560">Oxidoreductase</keyword>
<dbReference type="InterPro" id="IPR036291">
    <property type="entry name" value="NAD(P)-bd_dom_sf"/>
</dbReference>
<dbReference type="RefSeq" id="WP_119763122.1">
    <property type="nucleotide sequence ID" value="NZ_QYUM01000003.1"/>
</dbReference>
<dbReference type="Gene3D" id="3.30.360.10">
    <property type="entry name" value="Dihydrodipicolinate Reductase, domain 2"/>
    <property type="match status" value="1"/>
</dbReference>
<dbReference type="InterPro" id="IPR050463">
    <property type="entry name" value="Gfo/Idh/MocA_oxidrdct_glycsds"/>
</dbReference>
<proteinExistence type="predicted"/>
<dbReference type="Proteomes" id="UP000286100">
    <property type="component" value="Unassembled WGS sequence"/>
</dbReference>
<reference evidence="4 5" key="1">
    <citation type="submission" date="2018-09" db="EMBL/GenBank/DDBJ databases">
        <authorList>
            <person name="Zhu H."/>
        </authorList>
    </citation>
    <scope>NUCLEOTIDE SEQUENCE [LARGE SCALE GENOMIC DNA]</scope>
    <source>
        <strain evidence="4 5">K2R01-6</strain>
    </source>
</reference>
<name>A0A418WMJ2_9SPHN</name>
<dbReference type="InterPro" id="IPR000683">
    <property type="entry name" value="Gfo/Idh/MocA-like_OxRdtase_N"/>
</dbReference>
<evidence type="ECO:0000259" key="2">
    <source>
        <dbReference type="Pfam" id="PF01408"/>
    </source>
</evidence>
<comment type="caution">
    <text evidence="4">The sequence shown here is derived from an EMBL/GenBank/DDBJ whole genome shotgun (WGS) entry which is preliminary data.</text>
</comment>
<sequence length="367" mass="40157">MTLRVGIVSAAWGGFAHLPAWRAIPGVEVTAICTSRQETAEAAASRLGLPRAFWNAEEMCADPDIDIVDLGTRPSVRKPMVLAALAHGKHVYNASPHAPDWAGAKEIDSAWRASSSVGVVDAFSEWVPANRQMLAMVEDGYVGRPLGGTCHFTISLFNQPIKQFPYNWFGQAGQGVSAVRNNGSHALYMLLRLFGPVEELVADDSQILKQWVFPDGDIITPETTDLANVILRFASGLVMQMQISWSMPLYYGWLIDVFGEKGRLVSASPTFPTARDCTLRGGQLGGVMEVIDIPDDFKTVPGIALDWQSEPQPSFPMALSMHNMVEVIHGRAHGAPDFGQALEVERIQEAIRLSSLERCWVRISDVA</sequence>
<dbReference type="GO" id="GO:0000166">
    <property type="term" value="F:nucleotide binding"/>
    <property type="evidence" value="ECO:0007669"/>
    <property type="project" value="InterPro"/>
</dbReference>